<keyword evidence="3" id="KW-1185">Reference proteome</keyword>
<dbReference type="Proteomes" id="UP000069632">
    <property type="component" value="Unassembled WGS sequence"/>
</dbReference>
<dbReference type="OrthoDB" id="5460567at2"/>
<evidence type="ECO:0000313" key="3">
    <source>
        <dbReference type="Proteomes" id="UP000069632"/>
    </source>
</evidence>
<keyword evidence="1" id="KW-0472">Membrane</keyword>
<keyword evidence="1" id="KW-1133">Transmembrane helix</keyword>
<evidence type="ECO:0008006" key="4">
    <source>
        <dbReference type="Google" id="ProtNLM"/>
    </source>
</evidence>
<name>A0A128EH51_9BACT</name>
<gene>
    <name evidence="2" type="ORF">ERS672216_00995</name>
</gene>
<dbReference type="AlphaFoldDB" id="A0A128EH51"/>
<dbReference type="RefSeq" id="WP_075494711.1">
    <property type="nucleotide sequence ID" value="NZ_CP053844.1"/>
</dbReference>
<reference evidence="2 3" key="1">
    <citation type="submission" date="2016-02" db="EMBL/GenBank/DDBJ databases">
        <authorList>
            <consortium name="Pathogen Informatics"/>
        </authorList>
    </citation>
    <scope>NUCLEOTIDE SEQUENCE [LARGE SCALE GENOMIC DNA]</scope>
    <source>
        <strain evidence="2 3">RC20</strain>
    </source>
</reference>
<protein>
    <recommendedName>
        <fullName evidence="4">Helicase</fullName>
    </recommendedName>
</protein>
<sequence length="91" mass="10244">MQKENLIEKKQDKVGAKVKFDIDTQKEVAKIGMTASLAVLVATSFNLKPKISKQLHVISGATLVGFSFWHHMLYQNKTDTKNKNKKLSAKK</sequence>
<keyword evidence="1" id="KW-0812">Transmembrane</keyword>
<organism evidence="2 3">
    <name type="scientific">Campylobacter geochelonis</name>
    <dbReference type="NCBI Taxonomy" id="1780362"/>
    <lineage>
        <taxon>Bacteria</taxon>
        <taxon>Pseudomonadati</taxon>
        <taxon>Campylobacterota</taxon>
        <taxon>Epsilonproteobacteria</taxon>
        <taxon>Campylobacterales</taxon>
        <taxon>Campylobacteraceae</taxon>
        <taxon>Campylobacter</taxon>
    </lineage>
</organism>
<evidence type="ECO:0000313" key="2">
    <source>
        <dbReference type="EMBL" id="CZE47638.1"/>
    </source>
</evidence>
<evidence type="ECO:0000256" key="1">
    <source>
        <dbReference type="SAM" id="Phobius"/>
    </source>
</evidence>
<proteinExistence type="predicted"/>
<dbReference type="EMBL" id="FIZP01000003">
    <property type="protein sequence ID" value="CZE47638.1"/>
    <property type="molecule type" value="Genomic_DNA"/>
</dbReference>
<accession>A0A128EH51</accession>
<feature type="transmembrane region" description="Helical" evidence="1">
    <location>
        <begin position="55"/>
        <end position="74"/>
    </location>
</feature>